<proteinExistence type="predicted"/>
<gene>
    <name evidence="2" type="ORF">EZ313_17350</name>
</gene>
<organism evidence="2 3">
    <name type="scientific">Ramlibacter henchirensis</name>
    <dbReference type="NCBI Taxonomy" id="204072"/>
    <lineage>
        <taxon>Bacteria</taxon>
        <taxon>Pseudomonadati</taxon>
        <taxon>Pseudomonadota</taxon>
        <taxon>Betaproteobacteria</taxon>
        <taxon>Burkholderiales</taxon>
        <taxon>Comamonadaceae</taxon>
        <taxon>Ramlibacter</taxon>
    </lineage>
</organism>
<evidence type="ECO:0000313" key="2">
    <source>
        <dbReference type="EMBL" id="TFZ02989.1"/>
    </source>
</evidence>
<keyword evidence="1" id="KW-0812">Transmembrane</keyword>
<keyword evidence="1" id="KW-1133">Transmembrane helix</keyword>
<name>A0A4Z0BYI1_9BURK</name>
<feature type="transmembrane region" description="Helical" evidence="1">
    <location>
        <begin position="61"/>
        <end position="80"/>
    </location>
</feature>
<evidence type="ECO:0000256" key="1">
    <source>
        <dbReference type="SAM" id="Phobius"/>
    </source>
</evidence>
<feature type="transmembrane region" description="Helical" evidence="1">
    <location>
        <begin position="92"/>
        <end position="116"/>
    </location>
</feature>
<accession>A0A4Z0BYI1</accession>
<keyword evidence="3" id="KW-1185">Reference proteome</keyword>
<comment type="caution">
    <text evidence="2">The sequence shown here is derived from an EMBL/GenBank/DDBJ whole genome shotgun (WGS) entry which is preliminary data.</text>
</comment>
<protein>
    <submittedName>
        <fullName evidence="2">Uncharacterized protein</fullName>
    </submittedName>
</protein>
<dbReference type="Proteomes" id="UP000298180">
    <property type="component" value="Unassembled WGS sequence"/>
</dbReference>
<feature type="transmembrane region" description="Helical" evidence="1">
    <location>
        <begin position="147"/>
        <end position="177"/>
    </location>
</feature>
<dbReference type="EMBL" id="SMLM01000002">
    <property type="protein sequence ID" value="TFZ02989.1"/>
    <property type="molecule type" value="Genomic_DNA"/>
</dbReference>
<reference evidence="2 3" key="1">
    <citation type="submission" date="2019-03" db="EMBL/GenBank/DDBJ databases">
        <title>Ramlibacter henchirensis DSM 14656, whole genome shotgun sequence.</title>
        <authorList>
            <person name="Zhang X."/>
            <person name="Feng G."/>
            <person name="Zhu H."/>
        </authorList>
    </citation>
    <scope>NUCLEOTIDE SEQUENCE [LARGE SCALE GENOMIC DNA]</scope>
    <source>
        <strain evidence="2 3">DSM 14656</strain>
    </source>
</reference>
<keyword evidence="1" id="KW-0472">Membrane</keyword>
<feature type="transmembrane region" description="Helical" evidence="1">
    <location>
        <begin position="20"/>
        <end position="41"/>
    </location>
</feature>
<dbReference type="AlphaFoldDB" id="A0A4Z0BYI1"/>
<evidence type="ECO:0000313" key="3">
    <source>
        <dbReference type="Proteomes" id="UP000298180"/>
    </source>
</evidence>
<sequence>MREIAPSPSAITFARTALRVLQTAAVVLAALTPLGLLYGYGVALGLASRLGLDPGVFFNSVLDLLVLAGRGLLGHFLFLLKALDDLGSDEILEAGAVCGLAVLVLSLLAAAAYFVVQHLVPRLRNSELWRAVTQAFDDATVRPIVKFFSLAVFIAMASGAALRWLSLVAALALLTVLSAAPMLGMSGADNYLAATVFQADSCLPGPGTRWAAVQRPQQRRSRATRYAATCVEVVPATGAVLRGRLVLARGENVVLYRPRQDDALVLDLKGARLIQLSTLQTGTGEQARDPSRTLRQ</sequence>